<gene>
    <name evidence="1" type="ORF">M408DRAFT_158168</name>
</gene>
<accession>A0A0C2XXR5</accession>
<dbReference type="EMBL" id="KN824278">
    <property type="protein sequence ID" value="KIM33637.1"/>
    <property type="molecule type" value="Genomic_DNA"/>
</dbReference>
<sequence length="108" mass="12708">MRGIFFLNERVSYSGDDRFLHEDTGPAKENRNGTCFIQFGGSKENGRRTPRPRARFEVRLRQYSYSSIKINGLEFYNKHSDQNSLRAELGLGKWISNFLSHHYPYCRI</sequence>
<proteinExistence type="predicted"/>
<dbReference type="HOGENOM" id="CLU_2198607_0_0_1"/>
<organism evidence="1 2">
    <name type="scientific">Serendipita vermifera MAFF 305830</name>
    <dbReference type="NCBI Taxonomy" id="933852"/>
    <lineage>
        <taxon>Eukaryota</taxon>
        <taxon>Fungi</taxon>
        <taxon>Dikarya</taxon>
        <taxon>Basidiomycota</taxon>
        <taxon>Agaricomycotina</taxon>
        <taxon>Agaricomycetes</taxon>
        <taxon>Sebacinales</taxon>
        <taxon>Serendipitaceae</taxon>
        <taxon>Serendipita</taxon>
    </lineage>
</organism>
<reference evidence="2" key="2">
    <citation type="submission" date="2015-01" db="EMBL/GenBank/DDBJ databases">
        <title>Evolutionary Origins and Diversification of the Mycorrhizal Mutualists.</title>
        <authorList>
            <consortium name="DOE Joint Genome Institute"/>
            <consortium name="Mycorrhizal Genomics Consortium"/>
            <person name="Kohler A."/>
            <person name="Kuo A."/>
            <person name="Nagy L.G."/>
            <person name="Floudas D."/>
            <person name="Copeland A."/>
            <person name="Barry K.W."/>
            <person name="Cichocki N."/>
            <person name="Veneault-Fourrey C."/>
            <person name="LaButti K."/>
            <person name="Lindquist E.A."/>
            <person name="Lipzen A."/>
            <person name="Lundell T."/>
            <person name="Morin E."/>
            <person name="Murat C."/>
            <person name="Riley R."/>
            <person name="Ohm R."/>
            <person name="Sun H."/>
            <person name="Tunlid A."/>
            <person name="Henrissat B."/>
            <person name="Grigoriev I.V."/>
            <person name="Hibbett D.S."/>
            <person name="Martin F."/>
        </authorList>
    </citation>
    <scope>NUCLEOTIDE SEQUENCE [LARGE SCALE GENOMIC DNA]</scope>
    <source>
        <strain evidence="2">MAFF 305830</strain>
    </source>
</reference>
<dbReference type="AlphaFoldDB" id="A0A0C2XXR5"/>
<evidence type="ECO:0000313" key="1">
    <source>
        <dbReference type="EMBL" id="KIM33637.1"/>
    </source>
</evidence>
<dbReference type="Proteomes" id="UP000054097">
    <property type="component" value="Unassembled WGS sequence"/>
</dbReference>
<reference evidence="1 2" key="1">
    <citation type="submission" date="2014-04" db="EMBL/GenBank/DDBJ databases">
        <authorList>
            <consortium name="DOE Joint Genome Institute"/>
            <person name="Kuo A."/>
            <person name="Zuccaro A."/>
            <person name="Kohler A."/>
            <person name="Nagy L.G."/>
            <person name="Floudas D."/>
            <person name="Copeland A."/>
            <person name="Barry K.W."/>
            <person name="Cichocki N."/>
            <person name="Veneault-Fourrey C."/>
            <person name="LaButti K."/>
            <person name="Lindquist E.A."/>
            <person name="Lipzen A."/>
            <person name="Lundell T."/>
            <person name="Morin E."/>
            <person name="Murat C."/>
            <person name="Sun H."/>
            <person name="Tunlid A."/>
            <person name="Henrissat B."/>
            <person name="Grigoriev I.V."/>
            <person name="Hibbett D.S."/>
            <person name="Martin F."/>
            <person name="Nordberg H.P."/>
            <person name="Cantor M.N."/>
            <person name="Hua S.X."/>
        </authorList>
    </citation>
    <scope>NUCLEOTIDE SEQUENCE [LARGE SCALE GENOMIC DNA]</scope>
    <source>
        <strain evidence="1 2">MAFF 305830</strain>
    </source>
</reference>
<keyword evidence="2" id="KW-1185">Reference proteome</keyword>
<protein>
    <submittedName>
        <fullName evidence="1">Uncharacterized protein</fullName>
    </submittedName>
</protein>
<evidence type="ECO:0000313" key="2">
    <source>
        <dbReference type="Proteomes" id="UP000054097"/>
    </source>
</evidence>
<name>A0A0C2XXR5_SERVB</name>